<organism evidence="3 4">
    <name type="scientific">Arsenicitalea aurantiaca</name>
    <dbReference type="NCBI Taxonomy" id="1783274"/>
    <lineage>
        <taxon>Bacteria</taxon>
        <taxon>Pseudomonadati</taxon>
        <taxon>Pseudomonadota</taxon>
        <taxon>Alphaproteobacteria</taxon>
        <taxon>Hyphomicrobiales</taxon>
        <taxon>Devosiaceae</taxon>
        <taxon>Arsenicitalea</taxon>
    </lineage>
</organism>
<keyword evidence="4" id="KW-1185">Reference proteome</keyword>
<dbReference type="AlphaFoldDB" id="A0A433XLI2"/>
<accession>A0A433XLI2</accession>
<dbReference type="InterPro" id="IPR005674">
    <property type="entry name" value="CocE/Ser_esterase"/>
</dbReference>
<dbReference type="PANTHER" id="PTHR43056">
    <property type="entry name" value="PEPTIDASE S9 PROLYL OLIGOPEPTIDASE"/>
    <property type="match status" value="1"/>
</dbReference>
<evidence type="ECO:0000259" key="2">
    <source>
        <dbReference type="SMART" id="SM00939"/>
    </source>
</evidence>
<dbReference type="SMART" id="SM00939">
    <property type="entry name" value="PepX_C"/>
    <property type="match status" value="1"/>
</dbReference>
<protein>
    <submittedName>
        <fullName evidence="3">CocE/NonD family hydrolase</fullName>
    </submittedName>
</protein>
<keyword evidence="1 3" id="KW-0378">Hydrolase</keyword>
<dbReference type="Pfam" id="PF02129">
    <property type="entry name" value="Peptidase_S15"/>
    <property type="match status" value="1"/>
</dbReference>
<dbReference type="InterPro" id="IPR050585">
    <property type="entry name" value="Xaa-Pro_dipeptidyl-ppase/CocE"/>
</dbReference>
<comment type="caution">
    <text evidence="3">The sequence shown here is derived from an EMBL/GenBank/DDBJ whole genome shotgun (WGS) entry which is preliminary data.</text>
</comment>
<evidence type="ECO:0000313" key="4">
    <source>
        <dbReference type="Proteomes" id="UP000281547"/>
    </source>
</evidence>
<dbReference type="SUPFAM" id="SSF49785">
    <property type="entry name" value="Galactose-binding domain-like"/>
    <property type="match status" value="1"/>
</dbReference>
<evidence type="ECO:0000256" key="1">
    <source>
        <dbReference type="ARBA" id="ARBA00022801"/>
    </source>
</evidence>
<dbReference type="GO" id="GO:0008239">
    <property type="term" value="F:dipeptidyl-peptidase activity"/>
    <property type="evidence" value="ECO:0007669"/>
    <property type="project" value="InterPro"/>
</dbReference>
<name>A0A433XLI2_9HYPH</name>
<dbReference type="RefSeq" id="WP_127187055.1">
    <property type="nucleotide sequence ID" value="NZ_RZNJ01000001.1"/>
</dbReference>
<dbReference type="OrthoDB" id="9806163at2"/>
<proteinExistence type="predicted"/>
<dbReference type="InterPro" id="IPR013736">
    <property type="entry name" value="Xaa-Pro_dipept_C"/>
</dbReference>
<dbReference type="Gene3D" id="1.10.3020.10">
    <property type="entry name" value="alpha-amino acid ester hydrolase ( Helical cap domain)"/>
    <property type="match status" value="1"/>
</dbReference>
<dbReference type="SUPFAM" id="SSF53474">
    <property type="entry name" value="alpha/beta-Hydrolases"/>
    <property type="match status" value="1"/>
</dbReference>
<dbReference type="Gene3D" id="3.40.50.1820">
    <property type="entry name" value="alpha/beta hydrolase"/>
    <property type="match status" value="1"/>
</dbReference>
<dbReference type="InterPro" id="IPR029058">
    <property type="entry name" value="AB_hydrolase_fold"/>
</dbReference>
<dbReference type="EMBL" id="RZNJ01000001">
    <property type="protein sequence ID" value="RUT34935.1"/>
    <property type="molecule type" value="Genomic_DNA"/>
</dbReference>
<dbReference type="Pfam" id="PF08530">
    <property type="entry name" value="PepX_C"/>
    <property type="match status" value="1"/>
</dbReference>
<dbReference type="Gene3D" id="2.60.120.260">
    <property type="entry name" value="Galactose-binding domain-like"/>
    <property type="match status" value="1"/>
</dbReference>
<evidence type="ECO:0000313" key="3">
    <source>
        <dbReference type="EMBL" id="RUT34935.1"/>
    </source>
</evidence>
<sequence length="546" mass="61253">MSIASHFLARLYDLPKRTGRARRPETEMVKMPDGISLSTEIHRPRKSGDYPTLLMRVPYGTKGFATVAEAYAERGFNVVLQACRGTGSSEGEFDPLTNERADGLATLAWLKAQPFYDGRLGTTGPSYLGYAQWAICDALPKGAAMATKVSSSEFRSVVFPGGAFHLGLWLGWLQTVEGLRKNPATIARRMFSGGIERRTQKASMTLPLIDADKRVVGREVGFWRRWMTEAIGNDAFWEDLDHTHRLGPRTPPNHFISGWYDFMVDQLLRDYETLTYSGHTPYLTIGNWYHVSNALQGASIRETLTWMRAHLLGEREGLRERPVRLEISGMNEWRDFDAYPPGPADDQIWHIHPDKVLSRRPVRASEPDRYRYDPRRPTPNLGGAIFAFTGAGPVDQKTLEARADVLVYTSEPLNVPLTVIGNVRVTLYARASIPNADFFVKLCDVSPDGISTNICDGFIRMTSAAPAVPDDIWRLQFKLHATAHCFKRDHSLRLQISSGAHPRYARNTGTDEPAGTTTTLVPSFMEIFHDPTRPTAISLPVYDLRE</sequence>
<dbReference type="InterPro" id="IPR000383">
    <property type="entry name" value="Xaa-Pro-like_dom"/>
</dbReference>
<dbReference type="PANTHER" id="PTHR43056:SF10">
    <property type="entry name" value="COCE_NOND FAMILY, PUTATIVE (AFU_ORTHOLOGUE AFUA_7G00600)-RELATED"/>
    <property type="match status" value="1"/>
</dbReference>
<dbReference type="NCBIfam" id="TIGR00976">
    <property type="entry name" value="CocE_NonD"/>
    <property type="match status" value="1"/>
</dbReference>
<feature type="domain" description="Xaa-Pro dipeptidyl-peptidase C-terminal" evidence="2">
    <location>
        <begin position="304"/>
        <end position="538"/>
    </location>
</feature>
<gene>
    <name evidence="3" type="ORF">EMQ25_02985</name>
</gene>
<dbReference type="InterPro" id="IPR008979">
    <property type="entry name" value="Galactose-bd-like_sf"/>
</dbReference>
<dbReference type="Proteomes" id="UP000281547">
    <property type="component" value="Unassembled WGS sequence"/>
</dbReference>
<reference evidence="3 4" key="1">
    <citation type="journal article" date="2016" name="Int. J. Syst. Evol. Microbiol.">
        <title>Arsenicitalea aurantiaca gen. nov., sp. nov., a new member of the family Hyphomicrobiaceae, isolated from high-arsenic sediment.</title>
        <authorList>
            <person name="Mu Y."/>
            <person name="Zhou L."/>
            <person name="Zeng X.C."/>
            <person name="Liu L."/>
            <person name="Pan Y."/>
            <person name="Chen X."/>
            <person name="Wang J."/>
            <person name="Li S."/>
            <person name="Li W.J."/>
            <person name="Wang Y."/>
        </authorList>
    </citation>
    <scope>NUCLEOTIDE SEQUENCE [LARGE SCALE GENOMIC DNA]</scope>
    <source>
        <strain evidence="3 4">42-50</strain>
    </source>
</reference>